<evidence type="ECO:0000313" key="3">
    <source>
        <dbReference type="Proteomes" id="UP000594638"/>
    </source>
</evidence>
<dbReference type="Gramene" id="OE9A107240T1">
    <property type="protein sequence ID" value="OE9A107240C1"/>
    <property type="gene ID" value="OE9A107240"/>
</dbReference>
<dbReference type="EMBL" id="CACTIH010004857">
    <property type="protein sequence ID" value="CAA2991167.1"/>
    <property type="molecule type" value="Genomic_DNA"/>
</dbReference>
<accession>A0A8S0SH46</accession>
<sequence length="156" mass="17397">MLPLLIGLVIVIFLRGLGNALNRTINVLWFGADDHASNALNCTFLIFVVLMILLRLRPRHFACYGLALVHAELLMQLAYLCMNLNLQYLIVCDLIATLQGTWLGSLLVYQVLLVLFILYMVFYHILGNISINWDNAGDDDCCDAGCDVSKPPVKGP</sequence>
<protein>
    <submittedName>
        <fullName evidence="2">Uncharacterized protein</fullName>
    </submittedName>
</protein>
<dbReference type="AlphaFoldDB" id="A0A8S0SH46"/>
<organism evidence="2 3">
    <name type="scientific">Olea europaea subsp. europaea</name>
    <dbReference type="NCBI Taxonomy" id="158383"/>
    <lineage>
        <taxon>Eukaryota</taxon>
        <taxon>Viridiplantae</taxon>
        <taxon>Streptophyta</taxon>
        <taxon>Embryophyta</taxon>
        <taxon>Tracheophyta</taxon>
        <taxon>Spermatophyta</taxon>
        <taxon>Magnoliopsida</taxon>
        <taxon>eudicotyledons</taxon>
        <taxon>Gunneridae</taxon>
        <taxon>Pentapetalae</taxon>
        <taxon>asterids</taxon>
        <taxon>lamiids</taxon>
        <taxon>Lamiales</taxon>
        <taxon>Oleaceae</taxon>
        <taxon>Oleeae</taxon>
        <taxon>Olea</taxon>
    </lineage>
</organism>
<keyword evidence="3" id="KW-1185">Reference proteome</keyword>
<gene>
    <name evidence="2" type="ORF">OLEA9_A107240</name>
</gene>
<keyword evidence="1" id="KW-1133">Transmembrane helix</keyword>
<proteinExistence type="predicted"/>
<keyword evidence="1" id="KW-0472">Membrane</keyword>
<feature type="transmembrane region" description="Helical" evidence="1">
    <location>
        <begin position="100"/>
        <end position="122"/>
    </location>
</feature>
<evidence type="ECO:0000313" key="2">
    <source>
        <dbReference type="EMBL" id="CAA2991167.1"/>
    </source>
</evidence>
<comment type="caution">
    <text evidence="2">The sequence shown here is derived from an EMBL/GenBank/DDBJ whole genome shotgun (WGS) entry which is preliminary data.</text>
</comment>
<feature type="transmembrane region" description="Helical" evidence="1">
    <location>
        <begin position="61"/>
        <end position="80"/>
    </location>
</feature>
<keyword evidence="1" id="KW-0812">Transmembrane</keyword>
<evidence type="ECO:0000256" key="1">
    <source>
        <dbReference type="SAM" id="Phobius"/>
    </source>
</evidence>
<reference evidence="2 3" key="1">
    <citation type="submission" date="2019-12" db="EMBL/GenBank/DDBJ databases">
        <authorList>
            <person name="Alioto T."/>
            <person name="Alioto T."/>
            <person name="Gomez Garrido J."/>
        </authorList>
    </citation>
    <scope>NUCLEOTIDE SEQUENCE [LARGE SCALE GENOMIC DNA]</scope>
</reference>
<feature type="non-terminal residue" evidence="2">
    <location>
        <position position="156"/>
    </location>
</feature>
<feature type="transmembrane region" description="Helical" evidence="1">
    <location>
        <begin position="36"/>
        <end position="54"/>
    </location>
</feature>
<dbReference type="Proteomes" id="UP000594638">
    <property type="component" value="Unassembled WGS sequence"/>
</dbReference>
<name>A0A8S0SH46_OLEEU</name>